<evidence type="ECO:0000256" key="4">
    <source>
        <dbReference type="SAM" id="MobiDB-lite"/>
    </source>
</evidence>
<dbReference type="SUPFAM" id="SSF111369">
    <property type="entry name" value="HlyD-like secretion proteins"/>
    <property type="match status" value="1"/>
</dbReference>
<dbReference type="Pfam" id="PF25944">
    <property type="entry name" value="Beta-barrel_RND"/>
    <property type="match status" value="1"/>
</dbReference>
<dbReference type="AlphaFoldDB" id="A0A944D823"/>
<feature type="domain" description="Multidrug resistance protein MdtA-like beta-barrel" evidence="8">
    <location>
        <begin position="213"/>
        <end position="302"/>
    </location>
</feature>
<evidence type="ECO:0000259" key="7">
    <source>
        <dbReference type="Pfam" id="PF25917"/>
    </source>
</evidence>
<dbReference type="Gene3D" id="2.40.50.100">
    <property type="match status" value="1"/>
</dbReference>
<dbReference type="PROSITE" id="PS51257">
    <property type="entry name" value="PROKAR_LIPOPROTEIN"/>
    <property type="match status" value="1"/>
</dbReference>
<evidence type="ECO:0000313" key="10">
    <source>
        <dbReference type="EMBL" id="MBT0959743.1"/>
    </source>
</evidence>
<keyword evidence="11" id="KW-1185">Reference proteome</keyword>
<dbReference type="GO" id="GO:0005886">
    <property type="term" value="C:plasma membrane"/>
    <property type="evidence" value="ECO:0007669"/>
    <property type="project" value="UniProtKB-SubCell"/>
</dbReference>
<dbReference type="RefSeq" id="WP_214359495.1">
    <property type="nucleotide sequence ID" value="NZ_JAEKFT010000001.1"/>
</dbReference>
<comment type="subcellular location">
    <subcellularLocation>
        <location evidence="1">Cell envelope</location>
    </subcellularLocation>
</comment>
<feature type="domain" description="Multidrug resistance protein MdtA-like alpha-helical hairpin" evidence="6">
    <location>
        <begin position="108"/>
        <end position="176"/>
    </location>
</feature>
<dbReference type="EMBL" id="JAEKFT010000001">
    <property type="protein sequence ID" value="MBT0959743.1"/>
    <property type="molecule type" value="Genomic_DNA"/>
</dbReference>
<organism evidence="10 11">
    <name type="scientific">Denitromonas iodatirespirans</name>
    <dbReference type="NCBI Taxonomy" id="2795389"/>
    <lineage>
        <taxon>Bacteria</taxon>
        <taxon>Pseudomonadati</taxon>
        <taxon>Pseudomonadota</taxon>
        <taxon>Betaproteobacteria</taxon>
        <taxon>Rhodocyclales</taxon>
        <taxon>Zoogloeaceae</taxon>
        <taxon>Denitromonas</taxon>
    </lineage>
</organism>
<dbReference type="InterPro" id="IPR006143">
    <property type="entry name" value="RND_pump_MFP"/>
</dbReference>
<evidence type="ECO:0000256" key="1">
    <source>
        <dbReference type="ARBA" id="ARBA00004196"/>
    </source>
</evidence>
<feature type="coiled-coil region" evidence="3">
    <location>
        <begin position="145"/>
        <end position="172"/>
    </location>
</feature>
<dbReference type="FunFam" id="2.40.420.20:FF:000001">
    <property type="entry name" value="Efflux RND transporter periplasmic adaptor subunit"/>
    <property type="match status" value="1"/>
</dbReference>
<name>A0A944D823_DENI1</name>
<dbReference type="GO" id="GO:0046677">
    <property type="term" value="P:response to antibiotic"/>
    <property type="evidence" value="ECO:0007669"/>
    <property type="project" value="TreeGrafter"/>
</dbReference>
<gene>
    <name evidence="10" type="ORF">I8J34_01045</name>
</gene>
<evidence type="ECO:0000256" key="2">
    <source>
        <dbReference type="ARBA" id="ARBA00009477"/>
    </source>
</evidence>
<dbReference type="Pfam" id="PF25917">
    <property type="entry name" value="BSH_RND"/>
    <property type="match status" value="1"/>
</dbReference>
<dbReference type="InterPro" id="IPR058627">
    <property type="entry name" value="MdtA-like_C"/>
</dbReference>
<dbReference type="Proteomes" id="UP000694660">
    <property type="component" value="Unassembled WGS sequence"/>
</dbReference>
<dbReference type="Gene3D" id="1.10.287.470">
    <property type="entry name" value="Helix hairpin bin"/>
    <property type="match status" value="1"/>
</dbReference>
<comment type="similarity">
    <text evidence="2">Belongs to the membrane fusion protein (MFP) (TC 8.A.1) family.</text>
</comment>
<dbReference type="GO" id="GO:0022857">
    <property type="term" value="F:transmembrane transporter activity"/>
    <property type="evidence" value="ECO:0007669"/>
    <property type="project" value="InterPro"/>
</dbReference>
<dbReference type="PANTHER" id="PTHR30158">
    <property type="entry name" value="ACRA/E-RELATED COMPONENT OF DRUG EFFLUX TRANSPORTER"/>
    <property type="match status" value="1"/>
</dbReference>
<dbReference type="Gene3D" id="2.40.30.170">
    <property type="match status" value="1"/>
</dbReference>
<proteinExistence type="inferred from homology"/>
<dbReference type="NCBIfam" id="TIGR01730">
    <property type="entry name" value="RND_mfp"/>
    <property type="match status" value="1"/>
</dbReference>
<evidence type="ECO:0000259" key="6">
    <source>
        <dbReference type="Pfam" id="PF25876"/>
    </source>
</evidence>
<accession>A0A944D823</accession>
<evidence type="ECO:0000256" key="5">
    <source>
        <dbReference type="SAM" id="SignalP"/>
    </source>
</evidence>
<dbReference type="InterPro" id="IPR058625">
    <property type="entry name" value="MdtA-like_BSH"/>
</dbReference>
<keyword evidence="3" id="KW-0175">Coiled coil</keyword>
<evidence type="ECO:0000259" key="9">
    <source>
        <dbReference type="Pfam" id="PF25967"/>
    </source>
</evidence>
<protein>
    <submittedName>
        <fullName evidence="10">Efflux RND transporter periplasmic adaptor subunit</fullName>
    </submittedName>
</protein>
<feature type="region of interest" description="Disordered" evidence="4">
    <location>
        <begin position="374"/>
        <end position="398"/>
    </location>
</feature>
<comment type="caution">
    <text evidence="10">The sequence shown here is derived from an EMBL/GenBank/DDBJ whole genome shotgun (WGS) entry which is preliminary data.</text>
</comment>
<feature type="domain" description="Multidrug resistance protein MdtA-like C-terminal permuted SH3" evidence="9">
    <location>
        <begin position="307"/>
        <end position="368"/>
    </location>
</feature>
<dbReference type="Pfam" id="PF25967">
    <property type="entry name" value="RND-MFP_C"/>
    <property type="match status" value="1"/>
</dbReference>
<evidence type="ECO:0000313" key="11">
    <source>
        <dbReference type="Proteomes" id="UP000694660"/>
    </source>
</evidence>
<feature type="domain" description="Multidrug resistance protein MdtA-like barrel-sandwich hybrid" evidence="7">
    <location>
        <begin position="67"/>
        <end position="209"/>
    </location>
</feature>
<evidence type="ECO:0000256" key="3">
    <source>
        <dbReference type="SAM" id="Coils"/>
    </source>
</evidence>
<feature type="signal peptide" evidence="5">
    <location>
        <begin position="1"/>
        <end position="22"/>
    </location>
</feature>
<dbReference type="InterPro" id="IPR058624">
    <property type="entry name" value="MdtA-like_HH"/>
</dbReference>
<dbReference type="PANTHER" id="PTHR30158:SF3">
    <property type="entry name" value="MULTIDRUG EFFLUX PUMP SUBUNIT ACRA-RELATED"/>
    <property type="match status" value="1"/>
</dbReference>
<dbReference type="InterPro" id="IPR058626">
    <property type="entry name" value="MdtA-like_b-barrel"/>
</dbReference>
<evidence type="ECO:0000259" key="8">
    <source>
        <dbReference type="Pfam" id="PF25944"/>
    </source>
</evidence>
<keyword evidence="5" id="KW-0732">Signal</keyword>
<dbReference type="Pfam" id="PF25876">
    <property type="entry name" value="HH_MFP_RND"/>
    <property type="match status" value="1"/>
</dbReference>
<sequence>MPRPPRLALVVLALASAFVLSACGNTTGQDNAQPGGPRKPTVTVIEAQATTVPLTTELPGRTSPYLVAEIRPQVSGIIQKRLFTEGGQVRAGQPLYQIDPATYEASVDSARATLARAEATLTRARLSARRHAELVKVEAVSSQANDDAQAALAQAEADVAAARAALKSSQVNLDYTRLASPITGRIGRSTVTRGALVTANQAAALATVQQLDPIYVDLTQSTAELLALRDQVAAGKVETAHGAVPVTLVLDNGREYEHAGTLAFSEVTVDESTGSVTLRAEVANPDGVLLPGMYVRARIAQGRATHAVLVPHKAMSRDPRGQAVVMIVNGDGKVEARKVTAEHSRGDQWIVTDGLAGGERIIIEGLQKVRAGADVTAEPAPAPAETAAADQAPRPAAN</sequence>
<feature type="chain" id="PRO_5037811447" evidence="5">
    <location>
        <begin position="23"/>
        <end position="398"/>
    </location>
</feature>
<reference evidence="11" key="1">
    <citation type="journal article" date="2022" name="ISME J.">
        <title>Genetic and phylogenetic analysis of dissimilatory iodate-reducing bacteria identifies potential niches across the world's oceans.</title>
        <authorList>
            <person name="Reyes-Umana V."/>
            <person name="Henning Z."/>
            <person name="Lee K."/>
            <person name="Barnum T.P."/>
            <person name="Coates J.D."/>
        </authorList>
    </citation>
    <scope>NUCLEOTIDE SEQUENCE [LARGE SCALE GENOMIC DNA]</scope>
    <source>
        <strain evidence="11">IR12</strain>
    </source>
</reference>
<dbReference type="Gene3D" id="2.40.420.20">
    <property type="match status" value="1"/>
</dbReference>